<organism evidence="4">
    <name type="scientific">Fagus sylvatica</name>
    <name type="common">Beechnut</name>
    <dbReference type="NCBI Taxonomy" id="28930"/>
    <lineage>
        <taxon>Eukaryota</taxon>
        <taxon>Viridiplantae</taxon>
        <taxon>Streptophyta</taxon>
        <taxon>Embryophyta</taxon>
        <taxon>Tracheophyta</taxon>
        <taxon>Spermatophyta</taxon>
        <taxon>Magnoliopsida</taxon>
        <taxon>eudicotyledons</taxon>
        <taxon>Gunneridae</taxon>
        <taxon>Pentapetalae</taxon>
        <taxon>rosids</taxon>
        <taxon>fabids</taxon>
        <taxon>Fagales</taxon>
        <taxon>Fagaceae</taxon>
        <taxon>Fagus</taxon>
    </lineage>
</organism>
<dbReference type="PANTHER" id="PTHR48475:SF2">
    <property type="entry name" value="RIBONUCLEASE H"/>
    <property type="match status" value="1"/>
</dbReference>
<dbReference type="PROSITE" id="PS50879">
    <property type="entry name" value="RNASE_H_1"/>
    <property type="match status" value="1"/>
</dbReference>
<evidence type="ECO:0000256" key="1">
    <source>
        <dbReference type="SAM" id="Coils"/>
    </source>
</evidence>
<feature type="compositionally biased region" description="Basic and acidic residues" evidence="2">
    <location>
        <begin position="36"/>
        <end position="49"/>
    </location>
</feature>
<name>A0A2N9IPA0_FAGSY</name>
<accession>A0A2N9IPA0</accession>
<evidence type="ECO:0000313" key="4">
    <source>
        <dbReference type="EMBL" id="SPD25811.1"/>
    </source>
</evidence>
<dbReference type="GO" id="GO:0003676">
    <property type="term" value="F:nucleic acid binding"/>
    <property type="evidence" value="ECO:0007669"/>
    <property type="project" value="InterPro"/>
</dbReference>
<dbReference type="AlphaFoldDB" id="A0A2N9IPA0"/>
<dbReference type="InterPro" id="IPR012337">
    <property type="entry name" value="RNaseH-like_sf"/>
</dbReference>
<gene>
    <name evidence="4" type="ORF">FSB_LOCUS53693</name>
</gene>
<dbReference type="Gene3D" id="3.30.420.10">
    <property type="entry name" value="Ribonuclease H-like superfamily/Ribonuclease H"/>
    <property type="match status" value="1"/>
</dbReference>
<dbReference type="EMBL" id="OIVN01006132">
    <property type="protein sequence ID" value="SPD25811.1"/>
    <property type="molecule type" value="Genomic_DNA"/>
</dbReference>
<dbReference type="InterPro" id="IPR043128">
    <property type="entry name" value="Rev_trsase/Diguanyl_cyclase"/>
</dbReference>
<dbReference type="SUPFAM" id="SSF53098">
    <property type="entry name" value="Ribonuclease H-like"/>
    <property type="match status" value="1"/>
</dbReference>
<dbReference type="InterPro" id="IPR041577">
    <property type="entry name" value="RT_RNaseH_2"/>
</dbReference>
<dbReference type="InterPro" id="IPR036397">
    <property type="entry name" value="RNaseH_sf"/>
</dbReference>
<dbReference type="Gene3D" id="3.30.70.270">
    <property type="match status" value="1"/>
</dbReference>
<protein>
    <recommendedName>
        <fullName evidence="3">RNase H type-1 domain-containing protein</fullName>
    </recommendedName>
</protein>
<dbReference type="SUPFAM" id="SSF56672">
    <property type="entry name" value="DNA/RNA polymerases"/>
    <property type="match status" value="1"/>
</dbReference>
<dbReference type="GO" id="GO:0004523">
    <property type="term" value="F:RNA-DNA hybrid ribonuclease activity"/>
    <property type="evidence" value="ECO:0007669"/>
    <property type="project" value="InterPro"/>
</dbReference>
<evidence type="ECO:0000256" key="2">
    <source>
        <dbReference type="SAM" id="MobiDB-lite"/>
    </source>
</evidence>
<dbReference type="InterPro" id="IPR043502">
    <property type="entry name" value="DNA/RNA_pol_sf"/>
</dbReference>
<feature type="domain" description="RNase H type-1" evidence="3">
    <location>
        <begin position="647"/>
        <end position="776"/>
    </location>
</feature>
<dbReference type="Pfam" id="PF17919">
    <property type="entry name" value="RT_RNaseH_2"/>
    <property type="match status" value="1"/>
</dbReference>
<proteinExistence type="predicted"/>
<dbReference type="Pfam" id="PF13456">
    <property type="entry name" value="RVT_3"/>
    <property type="match status" value="1"/>
</dbReference>
<reference evidence="4" key="1">
    <citation type="submission" date="2018-02" db="EMBL/GenBank/DDBJ databases">
        <authorList>
            <person name="Cohen D.B."/>
            <person name="Kent A.D."/>
        </authorList>
    </citation>
    <scope>NUCLEOTIDE SEQUENCE</scope>
</reference>
<evidence type="ECO:0000259" key="3">
    <source>
        <dbReference type="PROSITE" id="PS50879"/>
    </source>
</evidence>
<dbReference type="PANTHER" id="PTHR48475">
    <property type="entry name" value="RIBONUCLEASE H"/>
    <property type="match status" value="1"/>
</dbReference>
<feature type="coiled-coil region" evidence="1">
    <location>
        <begin position="62"/>
        <end position="89"/>
    </location>
</feature>
<dbReference type="CDD" id="cd09279">
    <property type="entry name" value="RNase_HI_like"/>
    <property type="match status" value="1"/>
</dbReference>
<feature type="region of interest" description="Disordered" evidence="2">
    <location>
        <begin position="35"/>
        <end position="57"/>
    </location>
</feature>
<dbReference type="InterPro" id="IPR002156">
    <property type="entry name" value="RNaseH_domain"/>
</dbReference>
<sequence length="949" mass="107311">MEEVAISENEQGGIRLPIFRHRRIRFEVHVLGGQRGHKEERFDGRTEGRRRSRSKEPTFLGEVRKKRRIEELEKELKLLKEGDKRKDEQHRKSDPVGHLSHYRQVMALYNSNDALMCCVFPSSLGEKPKEIDTLLALTMKAEETLKSYSTRYWEVYNDIDVCDEALVVKTFRVEDDLGHSAKIAEVALATTKKMTRPKSSRTVKARKSIDPPKTGMCLAVYTVFKEPIYRILPQIKDKPYFVWPPKMGGDPAKRETKSYSAYHREHGHLTEQCQAYKSHLEDLVKSGHLKQYVDESKSSHQHAEAPMTTMKASAPVGIIEVIHCNAIGYDQRGEIRRAVHLRETFQIGDSAQIAPRPLETMVALNGSSVFYPSSVAEIPYTTRCYGDHGGPIGRKAVPDSSKLVLVPATEGEAQRHLLIGDFLSEEHKSQLLALLKEYQNIFAWTPYEALDVDSKFACHELNPPKSIREVQRLTGMAAALNRFISKSIEKCRPFFDLIRKGKSFTWNEESDQAFKQLKEYLSAPPLLSTPKEGEPLYVYLVATNKAVSAAIVRDDFGVQRSVYYTSKTMNGPETRYLPLEKAALALFITVKKLLHYFQAHTMIVLTSLPLKALFRSADFSGRISKWGARLNMPTGEGDIWGAEQTQEVAGWVLYVDGAANSRGFGLGIVLISPNGELLEQAVRLNFGASNNEAEYEALLHGLRTARRLGADPLAIHCDSQLIVNQLTGEYLAKDERMITYLDLAKSLLGSFCKVDNKRVGREHNKHANSLVGLASSVAPNFRRTVTVEVQDFPSIAEKGQDSTTPWNSTGETPFSLTYEVEAVIPLEIGLPTLRTEKFDLENNEHMLAKDLDLTQERRDFAMIWLVFYQSNLRKKYGKKISKWVLTQGDLVLRKVIGSKKDPTQGKLGANWEGPYQIILEVGLGAFNLARMDYKPLKRPWNIGNLKKFY</sequence>
<keyword evidence="1" id="KW-0175">Coiled coil</keyword>